<evidence type="ECO:0000256" key="4">
    <source>
        <dbReference type="PIRSR" id="PIRSR605511-2"/>
    </source>
</evidence>
<dbReference type="Pfam" id="PF08450">
    <property type="entry name" value="SGL"/>
    <property type="match status" value="1"/>
</dbReference>
<dbReference type="GO" id="GO:0004341">
    <property type="term" value="F:gluconolactonase activity"/>
    <property type="evidence" value="ECO:0007669"/>
    <property type="project" value="UniProtKB-EC"/>
</dbReference>
<dbReference type="InterPro" id="IPR051262">
    <property type="entry name" value="SMP-30/CGR1_Lactonase"/>
</dbReference>
<dbReference type="Proteomes" id="UP000000263">
    <property type="component" value="Chromosome"/>
</dbReference>
<dbReference type="eggNOG" id="COG3386">
    <property type="taxonomic scope" value="Bacteria"/>
</dbReference>
<dbReference type="EMBL" id="CP000804">
    <property type="protein sequence ID" value="ABU58919.1"/>
    <property type="molecule type" value="Genomic_DNA"/>
</dbReference>
<evidence type="ECO:0000259" key="5">
    <source>
        <dbReference type="Pfam" id="PF08450"/>
    </source>
</evidence>
<dbReference type="EC" id="3.1.1.17" evidence="6"/>
<comment type="similarity">
    <text evidence="1">Belongs to the SMP-30/CGR1 family.</text>
</comment>
<evidence type="ECO:0000256" key="1">
    <source>
        <dbReference type="ARBA" id="ARBA00008853"/>
    </source>
</evidence>
<dbReference type="STRING" id="383372.Rcas_2848"/>
<feature type="binding site" evidence="4">
    <location>
        <position position="209"/>
    </location>
    <ligand>
        <name>a divalent metal cation</name>
        <dbReference type="ChEBI" id="CHEBI:60240"/>
    </ligand>
</feature>
<dbReference type="InterPro" id="IPR005511">
    <property type="entry name" value="SMP-30"/>
</dbReference>
<feature type="binding site" evidence="4">
    <location>
        <position position="23"/>
    </location>
    <ligand>
        <name>a divalent metal cation</name>
        <dbReference type="ChEBI" id="CHEBI:60240"/>
    </ligand>
</feature>
<dbReference type="OrthoDB" id="2633250at2"/>
<dbReference type="PRINTS" id="PR01790">
    <property type="entry name" value="SMP30FAMILY"/>
</dbReference>
<gene>
    <name evidence="6" type="ordered locus">Rcas_2848</name>
</gene>
<evidence type="ECO:0000256" key="3">
    <source>
        <dbReference type="PIRSR" id="PIRSR605511-1"/>
    </source>
</evidence>
<dbReference type="RefSeq" id="WP_012121343.1">
    <property type="nucleotide sequence ID" value="NC_009767.1"/>
</dbReference>
<feature type="active site" description="Proton donor/acceptor" evidence="3">
    <location>
        <position position="209"/>
    </location>
</feature>
<organism evidence="6 7">
    <name type="scientific">Roseiflexus castenholzii (strain DSM 13941 / HLO8)</name>
    <dbReference type="NCBI Taxonomy" id="383372"/>
    <lineage>
        <taxon>Bacteria</taxon>
        <taxon>Bacillati</taxon>
        <taxon>Chloroflexota</taxon>
        <taxon>Chloroflexia</taxon>
        <taxon>Chloroflexales</taxon>
        <taxon>Roseiflexineae</taxon>
        <taxon>Roseiflexaceae</taxon>
        <taxon>Roseiflexus</taxon>
    </lineage>
</organism>
<dbReference type="Gene3D" id="2.120.10.30">
    <property type="entry name" value="TolB, C-terminal domain"/>
    <property type="match status" value="1"/>
</dbReference>
<dbReference type="PANTHER" id="PTHR47572">
    <property type="entry name" value="LIPOPROTEIN-RELATED"/>
    <property type="match status" value="1"/>
</dbReference>
<evidence type="ECO:0000313" key="6">
    <source>
        <dbReference type="EMBL" id="ABU58919.1"/>
    </source>
</evidence>
<dbReference type="KEGG" id="rca:Rcas_2848"/>
<proteinExistence type="inferred from homology"/>
<keyword evidence="2 6" id="KW-0378">Hydrolase</keyword>
<keyword evidence="7" id="KW-1185">Reference proteome</keyword>
<feature type="domain" description="SMP-30/Gluconolactonase/LRE-like region" evidence="5">
    <location>
        <begin position="21"/>
        <end position="263"/>
    </location>
</feature>
<dbReference type="InterPro" id="IPR011042">
    <property type="entry name" value="6-blade_b-propeller_TolB-like"/>
</dbReference>
<accession>A7NMZ0</accession>
<sequence>MKLKHLIEPGDPERIAGGFEFTEGPVWHPDGFLIFSDIPANRQYRWHPTEGVSVWREPSGNSNGLTLDRQGYIIACEHGGRRVSRAKPGAEPVTLADRYDGKRLNSPNDVVVKSDGTIYFTDPPYGIAPEDREQPCNGVYRILPDGSIELLVDDFDRPNGLAFSPDETILYIDDSPRRHVRAFDVLPDGRLANSRIFADMDHPQPGSPDGMKVDREGNLYVTGATGVWVFEPDGTLLGVIVTPERPANCAWGDTDRQTLYITARTSLYRVRTRVPGIPVPR</sequence>
<comment type="cofactor">
    <cofactor evidence="4">
        <name>Zn(2+)</name>
        <dbReference type="ChEBI" id="CHEBI:29105"/>
    </cofactor>
    <text evidence="4">Binds 1 divalent metal cation per subunit.</text>
</comment>
<feature type="binding site" evidence="4">
    <location>
        <position position="159"/>
    </location>
    <ligand>
        <name>a divalent metal cation</name>
        <dbReference type="ChEBI" id="CHEBI:60240"/>
    </ligand>
</feature>
<dbReference type="PANTHER" id="PTHR47572:SF4">
    <property type="entry name" value="LACTONASE DRP35"/>
    <property type="match status" value="1"/>
</dbReference>
<dbReference type="SUPFAM" id="SSF63829">
    <property type="entry name" value="Calcium-dependent phosphotriesterase"/>
    <property type="match status" value="1"/>
</dbReference>
<reference evidence="6 7" key="1">
    <citation type="submission" date="2007-08" db="EMBL/GenBank/DDBJ databases">
        <title>Complete sequence of Roseiflexus castenholzii DSM 13941.</title>
        <authorList>
            <consortium name="US DOE Joint Genome Institute"/>
            <person name="Copeland A."/>
            <person name="Lucas S."/>
            <person name="Lapidus A."/>
            <person name="Barry K."/>
            <person name="Glavina del Rio T."/>
            <person name="Dalin E."/>
            <person name="Tice H."/>
            <person name="Pitluck S."/>
            <person name="Thompson L.S."/>
            <person name="Brettin T."/>
            <person name="Bruce D."/>
            <person name="Detter J.C."/>
            <person name="Han C."/>
            <person name="Tapia R."/>
            <person name="Schmutz J."/>
            <person name="Larimer F."/>
            <person name="Land M."/>
            <person name="Hauser L."/>
            <person name="Kyrpides N."/>
            <person name="Mikhailova N."/>
            <person name="Bryant D.A."/>
            <person name="Hanada S."/>
            <person name="Tsukatani Y."/>
            <person name="Richardson P."/>
        </authorList>
    </citation>
    <scope>NUCLEOTIDE SEQUENCE [LARGE SCALE GENOMIC DNA]</scope>
    <source>
        <strain evidence="7">DSM 13941 / HLO8</strain>
    </source>
</reference>
<keyword evidence="4" id="KW-0479">Metal-binding</keyword>
<dbReference type="HOGENOM" id="CLU_036110_0_0_0"/>
<evidence type="ECO:0000256" key="2">
    <source>
        <dbReference type="ARBA" id="ARBA00022801"/>
    </source>
</evidence>
<evidence type="ECO:0000313" key="7">
    <source>
        <dbReference type="Proteomes" id="UP000000263"/>
    </source>
</evidence>
<keyword evidence="4" id="KW-0862">Zinc</keyword>
<feature type="binding site" evidence="4">
    <location>
        <position position="108"/>
    </location>
    <ligand>
        <name>substrate</name>
    </ligand>
</feature>
<dbReference type="AlphaFoldDB" id="A7NMZ0"/>
<name>A7NMZ0_ROSCS</name>
<protein>
    <submittedName>
        <fullName evidence="6">Gluconolactonase</fullName>
        <ecNumber evidence="6">3.1.1.17</ecNumber>
    </submittedName>
</protein>
<dbReference type="GO" id="GO:0046872">
    <property type="term" value="F:metal ion binding"/>
    <property type="evidence" value="ECO:0007669"/>
    <property type="project" value="UniProtKB-KW"/>
</dbReference>
<dbReference type="InterPro" id="IPR013658">
    <property type="entry name" value="SGL"/>
</dbReference>